<evidence type="ECO:0000313" key="3">
    <source>
        <dbReference type="Proteomes" id="UP000017243"/>
    </source>
</evidence>
<organism evidence="2 3">
    <name type="scientific">Lactobacillus helveticus CIRM-BIA 953</name>
    <dbReference type="NCBI Taxonomy" id="1226335"/>
    <lineage>
        <taxon>Bacteria</taxon>
        <taxon>Bacillati</taxon>
        <taxon>Bacillota</taxon>
        <taxon>Bacilli</taxon>
        <taxon>Lactobacillales</taxon>
        <taxon>Lactobacillaceae</taxon>
        <taxon>Lactobacillus</taxon>
    </lineage>
</organism>
<comment type="caution">
    <text evidence="2">The sequence shown here is derived from an EMBL/GenBank/DDBJ whole genome shotgun (WGS) entry which is preliminary data.</text>
</comment>
<sequence length="97" mass="11363">MLINGLEVNRDNIQDWSCRSLRNMQGTLAHNVGQGWGDIEEEKLIMKLISIEIKRQVKVDNINVAAEKKKQWTIKHWQTIERQIEPLACIKFGENYD</sequence>
<accession>U4QIU1</accession>
<gene>
    <name evidence="1" type="ORF">LHCIRMBIA953_02538</name>
    <name evidence="2" type="ORF">LHCIRMBIA953_02622</name>
</gene>
<evidence type="ECO:0000313" key="2">
    <source>
        <dbReference type="EMBL" id="CDI43351.1"/>
    </source>
</evidence>
<reference evidence="2 3" key="1">
    <citation type="submission" date="2013-09" db="EMBL/GenBank/DDBJ databases">
        <title>Draft Genome Sequence of five Lactobacillus helveticus strains CIRM-BIA 101T, 103, 104, 951 and 953 isolated from milk product.</title>
        <authorList>
            <person name="Valence F."/>
            <person name="Chuat V."/>
            <person name="Ma L."/>
            <person name="Creno S."/>
            <person name="Falentin H."/>
            <person name="Lortal S."/>
            <person name="Bizet C."/>
            <person name="Clermont D."/>
            <person name="Loux V."/>
            <person name="Bouchier C."/>
            <person name="Cousin S."/>
        </authorList>
    </citation>
    <scope>NUCLEOTIDE SEQUENCE [LARGE SCALE GENOMIC DNA]</scope>
    <source>
        <strain evidence="2 3">CIRM-BIA 953</strain>
    </source>
</reference>
<evidence type="ECO:0000313" key="1">
    <source>
        <dbReference type="EMBL" id="CDI43269.1"/>
    </source>
</evidence>
<dbReference type="RefSeq" id="WP_023061925.1">
    <property type="nucleotide sequence ID" value="NZ_CBUH010000169.1"/>
</dbReference>
<name>U4QIU1_LACHE</name>
<dbReference type="Proteomes" id="UP000017243">
    <property type="component" value="Unassembled WGS sequence"/>
</dbReference>
<dbReference type="EMBL" id="CBUH010000169">
    <property type="protein sequence ID" value="CDI43269.1"/>
    <property type="molecule type" value="Genomic_DNA"/>
</dbReference>
<dbReference type="EMBL" id="CBUH010000169">
    <property type="protein sequence ID" value="CDI43351.1"/>
    <property type="molecule type" value="Genomic_DNA"/>
</dbReference>
<protein>
    <submittedName>
        <fullName evidence="2">Uncharacterized protein</fullName>
    </submittedName>
</protein>
<proteinExistence type="predicted"/>
<dbReference type="AlphaFoldDB" id="U4QIU1"/>